<dbReference type="GO" id="GO:0007221">
    <property type="term" value="P:positive regulation of transcription of Notch receptor target"/>
    <property type="evidence" value="ECO:0007669"/>
    <property type="project" value="InterPro"/>
</dbReference>
<evidence type="ECO:0000256" key="2">
    <source>
        <dbReference type="ARBA" id="ARBA00008081"/>
    </source>
</evidence>
<dbReference type="Proteomes" id="UP001321473">
    <property type="component" value="Unassembled WGS sequence"/>
</dbReference>
<dbReference type="GO" id="GO:0016607">
    <property type="term" value="C:nuclear speck"/>
    <property type="evidence" value="ECO:0007669"/>
    <property type="project" value="UniProtKB-SubCell"/>
</dbReference>
<dbReference type="SMART" id="SM01275">
    <property type="entry name" value="MamL-1"/>
    <property type="match status" value="1"/>
</dbReference>
<keyword evidence="3" id="KW-0914">Notch signaling pathway</keyword>
<comment type="subcellular location">
    <subcellularLocation>
        <location evidence="1">Nucleus speckle</location>
    </subcellularLocation>
</comment>
<dbReference type="InterPro" id="IPR046369">
    <property type="entry name" value="MAML1-3"/>
</dbReference>
<evidence type="ECO:0000256" key="8">
    <source>
        <dbReference type="SAM" id="MobiDB-lite"/>
    </source>
</evidence>
<proteinExistence type="inferred from homology"/>
<comment type="similarity">
    <text evidence="2">Belongs to the mastermind family.</text>
</comment>
<feature type="domain" description="Neurogenic mastermind-like N-terminal" evidence="9">
    <location>
        <begin position="8"/>
        <end position="67"/>
    </location>
</feature>
<evidence type="ECO:0000256" key="6">
    <source>
        <dbReference type="ARBA" id="ARBA00023163"/>
    </source>
</evidence>
<dbReference type="InterPro" id="IPR019082">
    <property type="entry name" value="Mastermind-like_N"/>
</dbReference>
<dbReference type="Pfam" id="PF09596">
    <property type="entry name" value="MamL-1"/>
    <property type="match status" value="1"/>
</dbReference>
<sequence length="264" mass="28917">MRGDVLPPKRQAVVDRLRRRIELYRRHHNAVLPRQGQANSAVSEDQRQETLLLKQRYLESKAKKAKKSEHKTLKDTSGAAATSSADSHKNHLQVMQTSAMFPNVGFGSQALTTTIQSNFRTDGAVRSGSSLPGVVFGKANGAQNPYVVQNNPVDATRRQAVSQMPLRLQEQQKCAPKGTQYSNSSIDEKTAFVNNFKASLAQFNEVNNAPSPPLVKSPSQFSKQMSSSMNSQASIMMGPSNHGAIQTVHDHSQYSMGQGSKLPL</sequence>
<evidence type="ECO:0000256" key="1">
    <source>
        <dbReference type="ARBA" id="ARBA00004324"/>
    </source>
</evidence>
<reference evidence="10" key="3">
    <citation type="submission" date="2024-02" db="EMBL/GenBank/DDBJ databases">
        <authorList>
            <person name="Mcdaniel E.A."/>
            <person name="Celebi F.M."/>
            <person name="Reiter T."/>
            <person name="Weiss E.C."/>
            <person name="Chou S."/>
        </authorList>
    </citation>
    <scope>NUCLEOTIDE SEQUENCE</scope>
    <source>
        <strain evidence="10">F_SG_1</strain>
        <tissue evidence="10">Salivary glands</tissue>
    </source>
</reference>
<reference evidence="10" key="2">
    <citation type="submission" date="2023-03" db="EMBL/GenBank/DDBJ databases">
        <authorList>
            <person name="Thuy-Boun P."/>
        </authorList>
    </citation>
    <scope>NUCLEOTIDE SEQUENCE</scope>
    <source>
        <strain evidence="10">F_SG_1</strain>
        <tissue evidence="10">Salivary glands</tissue>
    </source>
</reference>
<accession>A0AAQ4E1B6</accession>
<dbReference type="EMBL" id="JARKHS020023815">
    <property type="protein sequence ID" value="KAK8768506.1"/>
    <property type="molecule type" value="Genomic_DNA"/>
</dbReference>
<keyword evidence="7" id="KW-0539">Nucleus</keyword>
<dbReference type="EMBL" id="JARKHS020008605">
    <property type="protein sequence ID" value="KAK8780618.1"/>
    <property type="molecule type" value="Genomic_DNA"/>
</dbReference>
<evidence type="ECO:0000313" key="11">
    <source>
        <dbReference type="EMBL" id="KAK8780618.1"/>
    </source>
</evidence>
<feature type="region of interest" description="Disordered" evidence="8">
    <location>
        <begin position="62"/>
        <end position="90"/>
    </location>
</feature>
<dbReference type="PANTHER" id="PTHR15692">
    <property type="entry name" value="MASTERMIND-LIKE"/>
    <property type="match status" value="1"/>
</dbReference>
<protein>
    <recommendedName>
        <fullName evidence="9">Neurogenic mastermind-like N-terminal domain-containing protein</fullName>
    </recommendedName>
</protein>
<keyword evidence="5" id="KW-0010">Activator</keyword>
<evidence type="ECO:0000259" key="9">
    <source>
        <dbReference type="SMART" id="SM01275"/>
    </source>
</evidence>
<evidence type="ECO:0000313" key="12">
    <source>
        <dbReference type="Proteomes" id="UP001321473"/>
    </source>
</evidence>
<reference evidence="10 12" key="1">
    <citation type="journal article" date="2023" name="Arcadia Sci">
        <title>De novo assembly of a long-read Amblyomma americanum tick genome.</title>
        <authorList>
            <person name="Chou S."/>
            <person name="Poskanzer K.E."/>
            <person name="Rollins M."/>
            <person name="Thuy-Boun P.S."/>
        </authorList>
    </citation>
    <scope>NUCLEOTIDE SEQUENCE [LARGE SCALE GENOMIC DNA]</scope>
    <source>
        <strain evidence="10">F_SG_1</strain>
        <tissue evidence="10">Salivary glands</tissue>
    </source>
</reference>
<evidence type="ECO:0000256" key="3">
    <source>
        <dbReference type="ARBA" id="ARBA00022976"/>
    </source>
</evidence>
<evidence type="ECO:0000256" key="7">
    <source>
        <dbReference type="ARBA" id="ARBA00023242"/>
    </source>
</evidence>
<comment type="caution">
    <text evidence="10">The sequence shown here is derived from an EMBL/GenBank/DDBJ whole genome shotgun (WGS) entry which is preliminary data.</text>
</comment>
<evidence type="ECO:0000256" key="5">
    <source>
        <dbReference type="ARBA" id="ARBA00023159"/>
    </source>
</evidence>
<evidence type="ECO:0000313" key="10">
    <source>
        <dbReference type="EMBL" id="KAK8768506.1"/>
    </source>
</evidence>
<dbReference type="GO" id="GO:0003713">
    <property type="term" value="F:transcription coactivator activity"/>
    <property type="evidence" value="ECO:0007669"/>
    <property type="project" value="InterPro"/>
</dbReference>
<dbReference type="AlphaFoldDB" id="A0AAQ4E1B6"/>
<gene>
    <name evidence="10" type="ORF">V5799_015028</name>
    <name evidence="11" type="ORF">V5799_018043</name>
</gene>
<name>A0AAQ4E1B6_AMBAM</name>
<feature type="compositionally biased region" description="Low complexity" evidence="8">
    <location>
        <begin position="75"/>
        <end position="85"/>
    </location>
</feature>
<keyword evidence="6" id="KW-0804">Transcription</keyword>
<organism evidence="10 12">
    <name type="scientific">Amblyomma americanum</name>
    <name type="common">Lone star tick</name>
    <dbReference type="NCBI Taxonomy" id="6943"/>
    <lineage>
        <taxon>Eukaryota</taxon>
        <taxon>Metazoa</taxon>
        <taxon>Ecdysozoa</taxon>
        <taxon>Arthropoda</taxon>
        <taxon>Chelicerata</taxon>
        <taxon>Arachnida</taxon>
        <taxon>Acari</taxon>
        <taxon>Parasitiformes</taxon>
        <taxon>Ixodida</taxon>
        <taxon>Ixodoidea</taxon>
        <taxon>Ixodidae</taxon>
        <taxon>Amblyomminae</taxon>
        <taxon>Amblyomma</taxon>
    </lineage>
</organism>
<dbReference type="InterPro" id="IPR046370">
    <property type="entry name" value="MAML_N_sf"/>
</dbReference>
<evidence type="ECO:0000256" key="4">
    <source>
        <dbReference type="ARBA" id="ARBA00023015"/>
    </source>
</evidence>
<keyword evidence="12" id="KW-1185">Reference proteome</keyword>
<keyword evidence="4" id="KW-0805">Transcription regulation</keyword>
<dbReference type="PANTHER" id="PTHR15692:SF20">
    <property type="entry name" value="NEUROGENIC MASTERMIND-LIKE N-TERMINAL DOMAIN-CONTAINING PROTEIN"/>
    <property type="match status" value="1"/>
</dbReference>
<dbReference type="Gene3D" id="6.10.250.970">
    <property type="match status" value="1"/>
</dbReference>